<gene>
    <name evidence="6" type="ORF">A0123_01505</name>
</gene>
<dbReference type="EMBL" id="LUTU01000006">
    <property type="protein sequence ID" value="OAJ67866.1"/>
    <property type="molecule type" value="Genomic_DNA"/>
</dbReference>
<dbReference type="GO" id="GO:0044183">
    <property type="term" value="F:protein folding chaperone"/>
    <property type="evidence" value="ECO:0007669"/>
    <property type="project" value="TreeGrafter"/>
</dbReference>
<dbReference type="PIRSF" id="PIRSF005261">
    <property type="entry name" value="Heat_shock_Hsp33"/>
    <property type="match status" value="1"/>
</dbReference>
<dbReference type="PANTHER" id="PTHR30111:SF1">
    <property type="entry name" value="33 KDA CHAPERONIN"/>
    <property type="match status" value="1"/>
</dbReference>
<protein>
    <submittedName>
        <fullName evidence="6">Heat-shock protein Hsp33</fullName>
    </submittedName>
</protein>
<sequence>MIDTPPFLDRGRPNVPNMVVSGGIVPFHLAQSPVRGRLIRLGALADAILSRHDLPDAVLTMGGQALALVAGMASALKFKGSFSLQIKGDGPVSMLLADATDTGDLRFTARLAEDADPAALPTSPKELLGNGYLAFTIDQGADMDRHQGIVELTGETLSEMAVHYFQTSEQHDCWIRLFCLKTVDGWSASALVLERIADEGGIENTVQAEDAWETACTFAETLRDQEIFDETLESGDLIHRLFGTLDVQIATPRALAYGCRCSRARLASVLERFGEDDLDHMVENGAITMNCEFCNVGFRFTRDELGEKPA</sequence>
<evidence type="ECO:0000256" key="4">
    <source>
        <dbReference type="ARBA" id="ARBA00023186"/>
    </source>
</evidence>
<dbReference type="InterPro" id="IPR016154">
    <property type="entry name" value="Heat_shock_Hsp33_C"/>
</dbReference>
<keyword evidence="1" id="KW-0963">Cytoplasm</keyword>
<dbReference type="InterPro" id="IPR016153">
    <property type="entry name" value="Heat_shock_Hsp33_N"/>
</dbReference>
<dbReference type="GO" id="GO:0005737">
    <property type="term" value="C:cytoplasm"/>
    <property type="evidence" value="ECO:0007669"/>
    <property type="project" value="InterPro"/>
</dbReference>
<keyword evidence="3" id="KW-1015">Disulfide bond</keyword>
<evidence type="ECO:0000313" key="6">
    <source>
        <dbReference type="EMBL" id="OAJ67866.1"/>
    </source>
</evidence>
<dbReference type="InterPro" id="IPR000397">
    <property type="entry name" value="Heat_shock_Hsp33"/>
</dbReference>
<accession>A0A1B6VKX7</accession>
<evidence type="ECO:0000256" key="5">
    <source>
        <dbReference type="ARBA" id="ARBA00023284"/>
    </source>
</evidence>
<keyword evidence="5" id="KW-0676">Redox-active center</keyword>
<proteinExistence type="predicted"/>
<dbReference type="SUPFAM" id="SSF64397">
    <property type="entry name" value="Hsp33 domain"/>
    <property type="match status" value="1"/>
</dbReference>
<reference evidence="6 7" key="1">
    <citation type="submission" date="2016-03" db="EMBL/GenBank/DDBJ databases">
        <title>Draft genome sequence of Gluconobacter cerinus strain CECT 9110.</title>
        <authorList>
            <person name="Sainz F."/>
            <person name="Mas A."/>
            <person name="Torija M.J."/>
        </authorList>
    </citation>
    <scope>NUCLEOTIDE SEQUENCE [LARGE SCALE GENOMIC DNA]</scope>
    <source>
        <strain evidence="6 7">CECT 9110</strain>
    </source>
</reference>
<dbReference type="AlphaFoldDB" id="A0A1B6VKX7"/>
<dbReference type="Proteomes" id="UP000077786">
    <property type="component" value="Unassembled WGS sequence"/>
</dbReference>
<dbReference type="GO" id="GO:0042026">
    <property type="term" value="P:protein refolding"/>
    <property type="evidence" value="ECO:0007669"/>
    <property type="project" value="TreeGrafter"/>
</dbReference>
<dbReference type="Gene3D" id="3.90.1280.10">
    <property type="entry name" value="HSP33 redox switch-like"/>
    <property type="match status" value="1"/>
</dbReference>
<dbReference type="GO" id="GO:0051082">
    <property type="term" value="F:unfolded protein binding"/>
    <property type="evidence" value="ECO:0007669"/>
    <property type="project" value="InterPro"/>
</dbReference>
<dbReference type="CDD" id="cd00498">
    <property type="entry name" value="Hsp33"/>
    <property type="match status" value="1"/>
</dbReference>
<dbReference type="Gene3D" id="3.55.30.10">
    <property type="entry name" value="Hsp33 domain"/>
    <property type="match status" value="1"/>
</dbReference>
<dbReference type="SUPFAM" id="SSF118352">
    <property type="entry name" value="HSP33 redox switch-like"/>
    <property type="match status" value="1"/>
</dbReference>
<keyword evidence="4" id="KW-0143">Chaperone</keyword>
<name>A0A1B6VKX7_9PROT</name>
<evidence type="ECO:0000256" key="3">
    <source>
        <dbReference type="ARBA" id="ARBA00023157"/>
    </source>
</evidence>
<evidence type="ECO:0000313" key="7">
    <source>
        <dbReference type="Proteomes" id="UP000077786"/>
    </source>
</evidence>
<dbReference type="PATRIC" id="fig|38307.3.peg.1544"/>
<comment type="caution">
    <text evidence="6">The sequence shown here is derived from an EMBL/GenBank/DDBJ whole genome shotgun (WGS) entry which is preliminary data.</text>
</comment>
<evidence type="ECO:0000256" key="1">
    <source>
        <dbReference type="ARBA" id="ARBA00022490"/>
    </source>
</evidence>
<evidence type="ECO:0000256" key="2">
    <source>
        <dbReference type="ARBA" id="ARBA00022833"/>
    </source>
</evidence>
<keyword evidence="2" id="KW-0862">Zinc</keyword>
<organism evidence="6 7">
    <name type="scientific">Gluconobacter cerinus</name>
    <dbReference type="NCBI Taxonomy" id="38307"/>
    <lineage>
        <taxon>Bacteria</taxon>
        <taxon>Pseudomonadati</taxon>
        <taxon>Pseudomonadota</taxon>
        <taxon>Alphaproteobacteria</taxon>
        <taxon>Acetobacterales</taxon>
        <taxon>Acetobacteraceae</taxon>
        <taxon>Gluconobacter</taxon>
    </lineage>
</organism>
<dbReference type="Pfam" id="PF01430">
    <property type="entry name" value="HSP33"/>
    <property type="match status" value="1"/>
</dbReference>
<dbReference type="PANTHER" id="PTHR30111">
    <property type="entry name" value="33 KDA CHAPERONIN"/>
    <property type="match status" value="1"/>
</dbReference>